<evidence type="ECO:0000313" key="2">
    <source>
        <dbReference type="Proteomes" id="UP000275777"/>
    </source>
</evidence>
<name>A0A3S4HIL9_CHRVL</name>
<proteinExistence type="predicted"/>
<dbReference type="EMBL" id="LR134182">
    <property type="protein sequence ID" value="VEB40354.1"/>
    <property type="molecule type" value="Genomic_DNA"/>
</dbReference>
<accession>A0A3S4HIL9</accession>
<dbReference type="AlphaFoldDB" id="A0A3S4HIL9"/>
<evidence type="ECO:0000313" key="1">
    <source>
        <dbReference type="EMBL" id="VEB40354.1"/>
    </source>
</evidence>
<gene>
    <name evidence="1" type="ORF">NCTC9695_00753</name>
</gene>
<protein>
    <submittedName>
        <fullName evidence="1">Uncharacterized protein</fullName>
    </submittedName>
</protein>
<organism evidence="1 2">
    <name type="scientific">Chromobacterium violaceum</name>
    <dbReference type="NCBI Taxonomy" id="536"/>
    <lineage>
        <taxon>Bacteria</taxon>
        <taxon>Pseudomonadati</taxon>
        <taxon>Pseudomonadota</taxon>
        <taxon>Betaproteobacteria</taxon>
        <taxon>Neisseriales</taxon>
        <taxon>Chromobacteriaceae</taxon>
        <taxon>Chromobacterium</taxon>
    </lineage>
</organism>
<reference evidence="1 2" key="1">
    <citation type="submission" date="2018-12" db="EMBL/GenBank/DDBJ databases">
        <authorList>
            <consortium name="Pathogen Informatics"/>
        </authorList>
    </citation>
    <scope>NUCLEOTIDE SEQUENCE [LARGE SCALE GENOMIC DNA]</scope>
    <source>
        <strain evidence="1 2">NCTC9695</strain>
    </source>
</reference>
<sequence length="63" mass="6818">MIDSGESYCAVDGYDSSAALEQCWQMGVMNIVDSVGNASFAGAMADERTIIPVASIHRMMFEH</sequence>
<dbReference type="Proteomes" id="UP000275777">
    <property type="component" value="Chromosome"/>
</dbReference>